<evidence type="ECO:0008006" key="4">
    <source>
        <dbReference type="Google" id="ProtNLM"/>
    </source>
</evidence>
<dbReference type="InterPro" id="IPR059179">
    <property type="entry name" value="MLKL-like_MCAfunc"/>
</dbReference>
<keyword evidence="3" id="KW-1185">Reference proteome</keyword>
<evidence type="ECO:0000313" key="3">
    <source>
        <dbReference type="Proteomes" id="UP000256964"/>
    </source>
</evidence>
<organism evidence="2 3">
    <name type="scientific">Lentinus brumalis</name>
    <dbReference type="NCBI Taxonomy" id="2498619"/>
    <lineage>
        <taxon>Eukaryota</taxon>
        <taxon>Fungi</taxon>
        <taxon>Dikarya</taxon>
        <taxon>Basidiomycota</taxon>
        <taxon>Agaricomycotina</taxon>
        <taxon>Agaricomycetes</taxon>
        <taxon>Polyporales</taxon>
        <taxon>Polyporaceae</taxon>
        <taxon>Lentinus</taxon>
    </lineage>
</organism>
<evidence type="ECO:0000256" key="1">
    <source>
        <dbReference type="SAM" id="MobiDB-lite"/>
    </source>
</evidence>
<dbReference type="OrthoDB" id="2751284at2759"/>
<feature type="region of interest" description="Disordered" evidence="1">
    <location>
        <begin position="548"/>
        <end position="573"/>
    </location>
</feature>
<evidence type="ECO:0000313" key="2">
    <source>
        <dbReference type="EMBL" id="RDX43506.1"/>
    </source>
</evidence>
<proteinExistence type="predicted"/>
<dbReference type="InterPro" id="IPR036537">
    <property type="entry name" value="Adaptor_Cbl_N_dom_sf"/>
</dbReference>
<dbReference type="AlphaFoldDB" id="A0A371CTB9"/>
<feature type="region of interest" description="Disordered" evidence="1">
    <location>
        <begin position="1"/>
        <end position="26"/>
    </location>
</feature>
<dbReference type="GO" id="GO:0007166">
    <property type="term" value="P:cell surface receptor signaling pathway"/>
    <property type="evidence" value="ECO:0007669"/>
    <property type="project" value="InterPro"/>
</dbReference>
<accession>A0A371CTB9</accession>
<dbReference type="Proteomes" id="UP000256964">
    <property type="component" value="Unassembled WGS sequence"/>
</dbReference>
<dbReference type="CDD" id="cd21037">
    <property type="entry name" value="MLKL_NTD"/>
    <property type="match status" value="1"/>
</dbReference>
<dbReference type="EMBL" id="KZ857463">
    <property type="protein sequence ID" value="RDX43506.1"/>
    <property type="molecule type" value="Genomic_DNA"/>
</dbReference>
<sequence>MRSREILRESNVGARPSPFSHPGRSVTVMSSTQQSRRFATGDVLANIICTLEVLQATSNVAINVPCLNFICGSVLGLARAVEKASGDKERFVRLARRAAELSLHIEESIESDPHAIGEALQSSLTQLHGLLSRIRGDVEKQLRRSALDRFFHRASIATILDNHIDALDSAWRAFDTACLIALRTKIERQATYDDRSQLRLFRWSDLRCLKVRGAYRVGCHHVGQEWEGKWDGRAVVVRTIRQSKSDEADQADYNTLVTYYPNVHHPYVAQVLGYSHPSLSERFYVMDTGVMPLMHQFRDKDTLSRLILWLQHIIDYQDAYRYLDELGLPASDCHSHDRCLPSAMLNEEGRLIIDASDFEESNLGCFQSRLRTICDEELGALSPGEDFANDDDVASHASALLSLLRSSTGKAGGSIDVAPFINSDLGNIWASHTFQTEVAAQWGDYGYIKRDGRSESFVRLGHIYDLVQPTGKITTFLLKRPNGDDWRPADDYPWPEDVVTAMATSKKSPLSVHCPMTASTTTSSGTMLSRLLNDINFHCMTTTSKENVRPSCTSISGRSLHPERLRARGVTGP</sequence>
<reference evidence="2 3" key="1">
    <citation type="journal article" date="2018" name="Biotechnol. Biofuels">
        <title>Integrative visual omics of the white-rot fungus Polyporus brumalis exposes the biotechnological potential of its oxidative enzymes for delignifying raw plant biomass.</title>
        <authorList>
            <person name="Miyauchi S."/>
            <person name="Rancon A."/>
            <person name="Drula E."/>
            <person name="Hage H."/>
            <person name="Chaduli D."/>
            <person name="Favel A."/>
            <person name="Grisel S."/>
            <person name="Henrissat B."/>
            <person name="Herpoel-Gimbert I."/>
            <person name="Ruiz-Duenas F.J."/>
            <person name="Chevret D."/>
            <person name="Hainaut M."/>
            <person name="Lin J."/>
            <person name="Wang M."/>
            <person name="Pangilinan J."/>
            <person name="Lipzen A."/>
            <person name="Lesage-Meessen L."/>
            <person name="Navarro D."/>
            <person name="Riley R."/>
            <person name="Grigoriev I.V."/>
            <person name="Zhou S."/>
            <person name="Raouche S."/>
            <person name="Rosso M.N."/>
        </authorList>
    </citation>
    <scope>NUCLEOTIDE SEQUENCE [LARGE SCALE GENOMIC DNA]</scope>
    <source>
        <strain evidence="2 3">BRFM 1820</strain>
    </source>
</reference>
<protein>
    <recommendedName>
        <fullName evidence="4">Protein kinase domain-containing protein</fullName>
    </recommendedName>
</protein>
<name>A0A371CTB9_9APHY</name>
<dbReference type="Gene3D" id="1.20.930.20">
    <property type="entry name" value="Adaptor protein Cbl, N-terminal domain"/>
    <property type="match status" value="1"/>
</dbReference>
<gene>
    <name evidence="2" type="ORF">OH76DRAFT_1195008</name>
</gene>
<dbReference type="Gene3D" id="3.30.200.20">
    <property type="entry name" value="Phosphorylase Kinase, domain 1"/>
    <property type="match status" value="1"/>
</dbReference>
<feature type="compositionally biased region" description="Polar residues" evidence="1">
    <location>
        <begin position="548"/>
        <end position="557"/>
    </location>
</feature>